<keyword evidence="1" id="KW-0808">Transferase</keyword>
<organism evidence="3 4">
    <name type="scientific">Olea europaea subsp. europaea</name>
    <dbReference type="NCBI Taxonomy" id="158383"/>
    <lineage>
        <taxon>Eukaryota</taxon>
        <taxon>Viridiplantae</taxon>
        <taxon>Streptophyta</taxon>
        <taxon>Embryophyta</taxon>
        <taxon>Tracheophyta</taxon>
        <taxon>Spermatophyta</taxon>
        <taxon>Magnoliopsida</taxon>
        <taxon>eudicotyledons</taxon>
        <taxon>Gunneridae</taxon>
        <taxon>Pentapetalae</taxon>
        <taxon>asterids</taxon>
        <taxon>lamiids</taxon>
        <taxon>Lamiales</taxon>
        <taxon>Oleaceae</taxon>
        <taxon>Oleeae</taxon>
        <taxon>Olea</taxon>
    </lineage>
</organism>
<name>A0A8S0UFT8_OLEEU</name>
<dbReference type="Proteomes" id="UP000594638">
    <property type="component" value="Unassembled WGS sequence"/>
</dbReference>
<accession>A0A8S0UFT8</accession>
<dbReference type="AlphaFoldDB" id="A0A8S0UFT8"/>
<dbReference type="PANTHER" id="PTHR31625">
    <property type="match status" value="1"/>
</dbReference>
<dbReference type="Gene3D" id="3.30.559.10">
    <property type="entry name" value="Chloramphenicol acetyltransferase-like domain"/>
    <property type="match status" value="2"/>
</dbReference>
<proteinExistence type="predicted"/>
<reference evidence="3 4" key="1">
    <citation type="submission" date="2019-12" db="EMBL/GenBank/DDBJ databases">
        <authorList>
            <person name="Alioto T."/>
            <person name="Alioto T."/>
            <person name="Gomez Garrido J."/>
        </authorList>
    </citation>
    <scope>NUCLEOTIDE SEQUENCE [LARGE SCALE GENOMIC DNA]</scope>
</reference>
<dbReference type="Gramene" id="OE9A065394T1">
    <property type="protein sequence ID" value="OE9A065394C1"/>
    <property type="gene ID" value="OE9A065394"/>
</dbReference>
<protein>
    <submittedName>
        <fullName evidence="3">Malonyl-coenzyme:anthocyanin 5-O-glucoside-6 -O-malonyltransferase-like</fullName>
    </submittedName>
</protein>
<dbReference type="FunFam" id="3.30.559.10:FF:000035">
    <property type="entry name" value="Phenolic glucoside malonyltransferase 1"/>
    <property type="match status" value="1"/>
</dbReference>
<dbReference type="Pfam" id="PF02458">
    <property type="entry name" value="Transferase"/>
    <property type="match status" value="1"/>
</dbReference>
<comment type="caution">
    <text evidence="3">The sequence shown here is derived from an EMBL/GenBank/DDBJ whole genome shotgun (WGS) entry which is preliminary data.</text>
</comment>
<keyword evidence="2" id="KW-0012">Acyltransferase</keyword>
<gene>
    <name evidence="3" type="ORF">OLEA9_A065394</name>
</gene>
<evidence type="ECO:0000256" key="2">
    <source>
        <dbReference type="ARBA" id="ARBA00023315"/>
    </source>
</evidence>
<dbReference type="OrthoDB" id="877552at2759"/>
<sequence>MTTQLEHCEILPPPAEVTHELTLPLTFFDLPWLCFHPIQRLLFYEFPYSKAYFLETIVPNLKDSLSLTLKHYIPLASNILYPASNEKPFLRHVVGDSLSLTIAESNEDFDSLIANYARDADQFYPFVPQLPPPKEEPEYKTFPVFCVQVTFFPSHGVCIGFTNHHAIGDASSIVGFIKAWASISKFRGDSQLIDAKSLPLFDRSVIKDPRGIGDLYWNQLKNLSLQFPPSHLPTNKVRASYILHQADIKKLKDSVLARKPDLVQPSSFVVTIAYVWTCLVKSGPASGEEVDADELEYFGFAVDCRARLNPPVPASYFGNCLGALIVKIKHKELMANEGFFIAAEAIAEIIRIKVNKDEMVKVAENLLGDFHEVIGKRILSVSGSPKFDLYEADYGWGRPKKLETVSIDEGGSMSLCKSRDSEGSLEIGLSLPKKKMDAFAAIFASGLGILSEEVFYSD</sequence>
<dbReference type="EMBL" id="CACTIH010007708">
    <property type="protein sequence ID" value="CAA3017504.1"/>
    <property type="molecule type" value="Genomic_DNA"/>
</dbReference>
<dbReference type="InterPro" id="IPR051504">
    <property type="entry name" value="Plant_metabolite_acyltrans"/>
</dbReference>
<dbReference type="GO" id="GO:0016747">
    <property type="term" value="F:acyltransferase activity, transferring groups other than amino-acyl groups"/>
    <property type="evidence" value="ECO:0007669"/>
    <property type="project" value="UniProtKB-ARBA"/>
</dbReference>
<evidence type="ECO:0000313" key="4">
    <source>
        <dbReference type="Proteomes" id="UP000594638"/>
    </source>
</evidence>
<keyword evidence="4" id="KW-1185">Reference proteome</keyword>
<dbReference type="InterPro" id="IPR023213">
    <property type="entry name" value="CAT-like_dom_sf"/>
</dbReference>
<evidence type="ECO:0000313" key="3">
    <source>
        <dbReference type="EMBL" id="CAA3017504.1"/>
    </source>
</evidence>
<evidence type="ECO:0000256" key="1">
    <source>
        <dbReference type="ARBA" id="ARBA00022679"/>
    </source>
</evidence>